<gene>
    <name evidence="1" type="ORF">IL334_005217</name>
</gene>
<dbReference type="PANTHER" id="PTHR34815:SF2">
    <property type="entry name" value="N-ACETYLTRANSFERASE DOMAIN-CONTAINING PROTEIN"/>
    <property type="match status" value="1"/>
</dbReference>
<accession>A0ABZ1D5I8</accession>
<dbReference type="PANTHER" id="PTHR34815">
    <property type="entry name" value="LYSINE ACETYLTRANSFERASE"/>
    <property type="match status" value="1"/>
</dbReference>
<dbReference type="EMBL" id="CP141887">
    <property type="protein sequence ID" value="WRT68241.1"/>
    <property type="molecule type" value="Genomic_DNA"/>
</dbReference>
<proteinExistence type="predicted"/>
<reference evidence="1 2" key="1">
    <citation type="submission" date="2024-01" db="EMBL/GenBank/DDBJ databases">
        <title>Comparative genomics of Cryptococcus and Kwoniella reveals pathogenesis evolution and contrasting modes of karyotype evolution via chromosome fusion or intercentromeric recombination.</title>
        <authorList>
            <person name="Coelho M.A."/>
            <person name="David-Palma M."/>
            <person name="Shea T."/>
            <person name="Bowers K."/>
            <person name="McGinley-Smith S."/>
            <person name="Mohammad A.W."/>
            <person name="Gnirke A."/>
            <person name="Yurkov A.M."/>
            <person name="Nowrousian M."/>
            <person name="Sun S."/>
            <person name="Cuomo C.A."/>
            <person name="Heitman J."/>
        </authorList>
    </citation>
    <scope>NUCLEOTIDE SEQUENCE [LARGE SCALE GENOMIC DNA]</scope>
    <source>
        <strain evidence="1">CBS 11374</strain>
    </source>
</reference>
<evidence type="ECO:0000313" key="2">
    <source>
        <dbReference type="Proteomes" id="UP001329825"/>
    </source>
</evidence>
<evidence type="ECO:0000313" key="1">
    <source>
        <dbReference type="EMBL" id="WRT68241.1"/>
    </source>
</evidence>
<evidence type="ECO:0008006" key="3">
    <source>
        <dbReference type="Google" id="ProtNLM"/>
    </source>
</evidence>
<dbReference type="RefSeq" id="XP_062792981.1">
    <property type="nucleotide sequence ID" value="XM_062936930.1"/>
</dbReference>
<dbReference type="Proteomes" id="UP001329825">
    <property type="component" value="Chromosome 7"/>
</dbReference>
<sequence length="402" mass="45701">MTTSTMKANLADFTIRIANHDQEIQHAKAGYVHWKKDSTFEQFWQTYRRERDASPWSTGKRLVTWALVRRDDPDGELYAGCETYLRKGLVKHVDSDQVEDTYIYGIASVVTPDKHYRNGYATRLLSLLHHRLSSLPTPSSYSGDIDALPIPSDIPLPEAIGSILWSDIGSTFYSRCSSSSERQGWVVEDSLNMELYWKLFPPQFQEEAKELDKGWKWIYLNDLPDISEKLSVSAKKRLEDIDTSEKAVFMNNPSSEGTLDFVPLKGIWQRSLISDPEPVGLRYVPSEGGSENKEETIILFSGKMINIGDKLLITYIENFVPSQMEAVLKALDIIGHKAGQSQGWIWDISPSSELVKAWQGLEGREVQIGRKKEIDGHLLGVAWYGDLQEKGKMIDGQMWSWC</sequence>
<name>A0ABZ1D5I8_9TREE</name>
<protein>
    <recommendedName>
        <fullName evidence="3">N-acetyltransferase domain-containing protein</fullName>
    </recommendedName>
</protein>
<dbReference type="InterPro" id="IPR053013">
    <property type="entry name" value="LAT"/>
</dbReference>
<keyword evidence="2" id="KW-1185">Reference proteome</keyword>
<organism evidence="1 2">
    <name type="scientific">Kwoniella shivajii</name>
    <dbReference type="NCBI Taxonomy" id="564305"/>
    <lineage>
        <taxon>Eukaryota</taxon>
        <taxon>Fungi</taxon>
        <taxon>Dikarya</taxon>
        <taxon>Basidiomycota</taxon>
        <taxon>Agaricomycotina</taxon>
        <taxon>Tremellomycetes</taxon>
        <taxon>Tremellales</taxon>
        <taxon>Cryptococcaceae</taxon>
        <taxon>Kwoniella</taxon>
    </lineage>
</organism>
<dbReference type="GeneID" id="87957348"/>